<evidence type="ECO:0000313" key="1">
    <source>
        <dbReference type="EMBL" id="JAS98401.1"/>
    </source>
</evidence>
<sequence>SIHANYTDLKRVYKKSIYDAKLAHNAAKIENSNNKCKAAWNLIKENINSSSSQPDINITPDQFNNFFVNSVKQIKDCIKKPNIDSSSSVKNYKIVKNDFTFTE</sequence>
<name>A0A1B6JGK0_9HEMI</name>
<proteinExistence type="predicted"/>
<organism evidence="1">
    <name type="scientific">Homalodisca liturata</name>
    <dbReference type="NCBI Taxonomy" id="320908"/>
    <lineage>
        <taxon>Eukaryota</taxon>
        <taxon>Metazoa</taxon>
        <taxon>Ecdysozoa</taxon>
        <taxon>Arthropoda</taxon>
        <taxon>Hexapoda</taxon>
        <taxon>Insecta</taxon>
        <taxon>Pterygota</taxon>
        <taxon>Neoptera</taxon>
        <taxon>Paraneoptera</taxon>
        <taxon>Hemiptera</taxon>
        <taxon>Auchenorrhyncha</taxon>
        <taxon>Membracoidea</taxon>
        <taxon>Cicadellidae</taxon>
        <taxon>Cicadellinae</taxon>
        <taxon>Proconiini</taxon>
        <taxon>Homalodisca</taxon>
    </lineage>
</organism>
<dbReference type="EMBL" id="GECU01009305">
    <property type="protein sequence ID" value="JAS98401.1"/>
    <property type="molecule type" value="Transcribed_RNA"/>
</dbReference>
<reference evidence="1" key="1">
    <citation type="submission" date="2015-11" db="EMBL/GenBank/DDBJ databases">
        <title>De novo transcriptome assembly of four potential Pierce s Disease insect vectors from Arizona vineyards.</title>
        <authorList>
            <person name="Tassone E.E."/>
        </authorList>
    </citation>
    <scope>NUCLEOTIDE SEQUENCE</scope>
</reference>
<feature type="non-terminal residue" evidence="1">
    <location>
        <position position="1"/>
    </location>
</feature>
<protein>
    <submittedName>
        <fullName evidence="1">Uncharacterized protein</fullName>
    </submittedName>
</protein>
<feature type="non-terminal residue" evidence="1">
    <location>
        <position position="103"/>
    </location>
</feature>
<accession>A0A1B6JGK0</accession>
<gene>
    <name evidence="1" type="ORF">g.58687</name>
</gene>
<dbReference type="AlphaFoldDB" id="A0A1B6JGK0"/>